<sequence>MLDVSRNGSTMKVLHLTLSYGQGGRREAIVALARGLADLGIECHLGCLDEFDSAPEERTSFSGAINLERNGVFDLAALSQLRVYCREHGIDVVHAHDAASEAMAALAMPVAGPALLMTFHRTRSIETARLRDRLRNALVGLRVGAVVTASQERLRHYVASNYVNPDKVSCVPLGIDLDRFRDDPRLRLEMRERSGVRNGELVVGAVGHFGEVKGIDLAIGAFQSFARDHPEHDIRLVILGQGSAEREATLRAMVLPEFSGRIFFEGFRSDPENWFPGFDVLLHGARDEAFGLVLAEAQACGVPVVAAKVGGIPEVVLDGRTGYLAASAAIAPLADKLQQLLASESGHRQMGRQAVEHAQRQFSRRRYAEDYLQVYRRLLA</sequence>
<proteinExistence type="predicted"/>
<comment type="caution">
    <text evidence="3">The sequence shown here is derived from an EMBL/GenBank/DDBJ whole genome shotgun (WGS) entry which is preliminary data.</text>
</comment>
<dbReference type="InterPro" id="IPR001296">
    <property type="entry name" value="Glyco_trans_1"/>
</dbReference>
<evidence type="ECO:0000259" key="1">
    <source>
        <dbReference type="Pfam" id="PF00534"/>
    </source>
</evidence>
<dbReference type="EMBL" id="VOHK01000004">
    <property type="protein sequence ID" value="TWT19943.1"/>
    <property type="molecule type" value="Genomic_DNA"/>
</dbReference>
<protein>
    <submittedName>
        <fullName evidence="3">Glycosyltransferase family 4 protein</fullName>
    </submittedName>
</protein>
<keyword evidence="4" id="KW-1185">Reference proteome</keyword>
<feature type="domain" description="Glycosyl transferase family 1" evidence="1">
    <location>
        <begin position="189"/>
        <end position="354"/>
    </location>
</feature>
<dbReference type="Gene3D" id="3.40.50.2000">
    <property type="entry name" value="Glycogen Phosphorylase B"/>
    <property type="match status" value="2"/>
</dbReference>
<name>A0A5C5U0F9_9GAMM</name>
<accession>A0A5C5U0F9</accession>
<gene>
    <name evidence="3" type="ORF">FQY83_09245</name>
</gene>
<dbReference type="GO" id="GO:1901135">
    <property type="term" value="P:carbohydrate derivative metabolic process"/>
    <property type="evidence" value="ECO:0007669"/>
    <property type="project" value="UniProtKB-ARBA"/>
</dbReference>
<organism evidence="3 4">
    <name type="scientific">Luteimonas marina</name>
    <dbReference type="NCBI Taxonomy" id="488485"/>
    <lineage>
        <taxon>Bacteria</taxon>
        <taxon>Pseudomonadati</taxon>
        <taxon>Pseudomonadota</taxon>
        <taxon>Gammaproteobacteria</taxon>
        <taxon>Lysobacterales</taxon>
        <taxon>Lysobacteraceae</taxon>
        <taxon>Luteimonas</taxon>
    </lineage>
</organism>
<dbReference type="InterPro" id="IPR028098">
    <property type="entry name" value="Glyco_trans_4-like_N"/>
</dbReference>
<dbReference type="CDD" id="cd03801">
    <property type="entry name" value="GT4_PimA-like"/>
    <property type="match status" value="1"/>
</dbReference>
<dbReference type="Proteomes" id="UP000319980">
    <property type="component" value="Unassembled WGS sequence"/>
</dbReference>
<dbReference type="Pfam" id="PF13439">
    <property type="entry name" value="Glyco_transf_4"/>
    <property type="match status" value="1"/>
</dbReference>
<evidence type="ECO:0000313" key="3">
    <source>
        <dbReference type="EMBL" id="TWT19943.1"/>
    </source>
</evidence>
<evidence type="ECO:0000259" key="2">
    <source>
        <dbReference type="Pfam" id="PF13439"/>
    </source>
</evidence>
<keyword evidence="3" id="KW-0808">Transferase</keyword>
<dbReference type="SUPFAM" id="SSF53756">
    <property type="entry name" value="UDP-Glycosyltransferase/glycogen phosphorylase"/>
    <property type="match status" value="1"/>
</dbReference>
<dbReference type="AlphaFoldDB" id="A0A5C5U0F9"/>
<dbReference type="PANTHER" id="PTHR12526">
    <property type="entry name" value="GLYCOSYLTRANSFERASE"/>
    <property type="match status" value="1"/>
</dbReference>
<dbReference type="GO" id="GO:0016757">
    <property type="term" value="F:glycosyltransferase activity"/>
    <property type="evidence" value="ECO:0007669"/>
    <property type="project" value="InterPro"/>
</dbReference>
<reference evidence="3 4" key="1">
    <citation type="journal article" date="2008" name="Int. J. Syst. Evol. Microbiol.">
        <title>Luteimonas marina sp. nov., isolated from seawater.</title>
        <authorList>
            <person name="Baik K.S."/>
            <person name="Park S.C."/>
            <person name="Kim M.S."/>
            <person name="Kim E.M."/>
            <person name="Park C."/>
            <person name="Chun J."/>
            <person name="Seong C.N."/>
        </authorList>
    </citation>
    <scope>NUCLEOTIDE SEQUENCE [LARGE SCALE GENOMIC DNA]</scope>
    <source>
        <strain evidence="3 4">FR1330</strain>
    </source>
</reference>
<dbReference type="Pfam" id="PF00534">
    <property type="entry name" value="Glycos_transf_1"/>
    <property type="match status" value="1"/>
</dbReference>
<evidence type="ECO:0000313" key="4">
    <source>
        <dbReference type="Proteomes" id="UP000319980"/>
    </source>
</evidence>
<feature type="domain" description="Glycosyltransferase subfamily 4-like N-terminal" evidence="2">
    <location>
        <begin position="29"/>
        <end position="179"/>
    </location>
</feature>